<dbReference type="STRING" id="139420.A0A371DSB9"/>
<dbReference type="Proteomes" id="UP000256964">
    <property type="component" value="Unassembled WGS sequence"/>
</dbReference>
<evidence type="ECO:0008006" key="4">
    <source>
        <dbReference type="Google" id="ProtNLM"/>
    </source>
</evidence>
<evidence type="ECO:0000313" key="2">
    <source>
        <dbReference type="EMBL" id="RDX55439.1"/>
    </source>
</evidence>
<evidence type="ECO:0000313" key="3">
    <source>
        <dbReference type="Proteomes" id="UP000256964"/>
    </source>
</evidence>
<keyword evidence="3" id="KW-1185">Reference proteome</keyword>
<organism evidence="2 3">
    <name type="scientific">Lentinus brumalis</name>
    <dbReference type="NCBI Taxonomy" id="2498619"/>
    <lineage>
        <taxon>Eukaryota</taxon>
        <taxon>Fungi</taxon>
        <taxon>Dikarya</taxon>
        <taxon>Basidiomycota</taxon>
        <taxon>Agaricomycotina</taxon>
        <taxon>Agaricomycetes</taxon>
        <taxon>Polyporales</taxon>
        <taxon>Polyporaceae</taxon>
        <taxon>Lentinus</taxon>
    </lineage>
</organism>
<protein>
    <recommendedName>
        <fullName evidence="4">CCD97-like C-terminal domain-containing protein</fullName>
    </recommendedName>
</protein>
<dbReference type="AlphaFoldDB" id="A0A371DSB9"/>
<sequence>MSATNIVDEGPILKYLGLSPSYEPSPRNAPVDFLRKHVRELPPHLLMLFSSITTPRERTAVSAIRNRRLKYAESNPAELSLANAKSTWPALWEGRERPGQEQGKEEKDWAEKEFLGGDGKQQVGKLGKLLAEYEEEREAERVRTIRRQRAEYIESLPEEDEESDDEEDVLPIPQELSPAENEEHFLRLVKERFIDGYLESFEYDNVDWDERWDGDLDRDDEERWFDDEEESDTPPGIQT</sequence>
<proteinExistence type="predicted"/>
<gene>
    <name evidence="2" type="ORF">OH76DRAFT_740080</name>
</gene>
<feature type="region of interest" description="Disordered" evidence="1">
    <location>
        <begin position="153"/>
        <end position="178"/>
    </location>
</feature>
<dbReference type="OrthoDB" id="3345311at2759"/>
<feature type="region of interest" description="Disordered" evidence="1">
    <location>
        <begin position="209"/>
        <end position="239"/>
    </location>
</feature>
<accession>A0A371DSB9</accession>
<feature type="compositionally biased region" description="Acidic residues" evidence="1">
    <location>
        <begin position="156"/>
        <end position="169"/>
    </location>
</feature>
<evidence type="ECO:0000256" key="1">
    <source>
        <dbReference type="SAM" id="MobiDB-lite"/>
    </source>
</evidence>
<name>A0A371DSB9_9APHY</name>
<dbReference type="EMBL" id="KZ857382">
    <property type="protein sequence ID" value="RDX55439.1"/>
    <property type="molecule type" value="Genomic_DNA"/>
</dbReference>
<feature type="compositionally biased region" description="Acidic residues" evidence="1">
    <location>
        <begin position="216"/>
        <end position="232"/>
    </location>
</feature>
<reference evidence="2 3" key="1">
    <citation type="journal article" date="2018" name="Biotechnol. Biofuels">
        <title>Integrative visual omics of the white-rot fungus Polyporus brumalis exposes the biotechnological potential of its oxidative enzymes for delignifying raw plant biomass.</title>
        <authorList>
            <person name="Miyauchi S."/>
            <person name="Rancon A."/>
            <person name="Drula E."/>
            <person name="Hage H."/>
            <person name="Chaduli D."/>
            <person name="Favel A."/>
            <person name="Grisel S."/>
            <person name="Henrissat B."/>
            <person name="Herpoel-Gimbert I."/>
            <person name="Ruiz-Duenas F.J."/>
            <person name="Chevret D."/>
            <person name="Hainaut M."/>
            <person name="Lin J."/>
            <person name="Wang M."/>
            <person name="Pangilinan J."/>
            <person name="Lipzen A."/>
            <person name="Lesage-Meessen L."/>
            <person name="Navarro D."/>
            <person name="Riley R."/>
            <person name="Grigoriev I.V."/>
            <person name="Zhou S."/>
            <person name="Raouche S."/>
            <person name="Rosso M.N."/>
        </authorList>
    </citation>
    <scope>NUCLEOTIDE SEQUENCE [LARGE SCALE GENOMIC DNA]</scope>
    <source>
        <strain evidence="2 3">BRFM 1820</strain>
    </source>
</reference>